<evidence type="ECO:0000256" key="3">
    <source>
        <dbReference type="ARBA" id="ARBA00022729"/>
    </source>
</evidence>
<keyword evidence="4" id="KW-0378">Hydrolase</keyword>
<dbReference type="SMART" id="SM00645">
    <property type="entry name" value="Pept_C1"/>
    <property type="match status" value="1"/>
</dbReference>
<feature type="chain" id="PRO_5018541201" evidence="10">
    <location>
        <begin position="18"/>
        <end position="443"/>
    </location>
</feature>
<dbReference type="InterPro" id="IPR013201">
    <property type="entry name" value="Prot_inhib_I29"/>
</dbReference>
<dbReference type="PROSITE" id="PS00640">
    <property type="entry name" value="THIOL_PROTEASE_ASN"/>
    <property type="match status" value="1"/>
</dbReference>
<keyword evidence="7" id="KW-1015">Disulfide bond</keyword>
<gene>
    <name evidence="13" type="primary">CYS</name>
</gene>
<dbReference type="CDD" id="cd02248">
    <property type="entry name" value="Peptidase_C1A"/>
    <property type="match status" value="1"/>
</dbReference>
<dbReference type="PRINTS" id="PR00705">
    <property type="entry name" value="PAPAIN"/>
</dbReference>
<evidence type="ECO:0000259" key="11">
    <source>
        <dbReference type="SMART" id="SM00645"/>
    </source>
</evidence>
<dbReference type="PROSITE" id="PS00139">
    <property type="entry name" value="THIOL_PROTEASE_CYS"/>
    <property type="match status" value="1"/>
</dbReference>
<dbReference type="SUPFAM" id="SSF54001">
    <property type="entry name" value="Cysteine proteinases"/>
    <property type="match status" value="1"/>
</dbReference>
<dbReference type="EMBL" id="AY713477">
    <property type="protein sequence ID" value="AAU14993.2"/>
    <property type="molecule type" value="mRNA"/>
</dbReference>
<name>Q64F55_9EUGL</name>
<dbReference type="InterPro" id="IPR000169">
    <property type="entry name" value="Pept_cys_AS"/>
</dbReference>
<proteinExistence type="evidence at transcript level"/>
<feature type="compositionally biased region" description="Low complexity" evidence="9">
    <location>
        <begin position="322"/>
        <end position="333"/>
    </location>
</feature>
<evidence type="ECO:0000256" key="1">
    <source>
        <dbReference type="ARBA" id="ARBA00008455"/>
    </source>
</evidence>
<evidence type="ECO:0000256" key="10">
    <source>
        <dbReference type="SAM" id="SignalP"/>
    </source>
</evidence>
<evidence type="ECO:0000256" key="2">
    <source>
        <dbReference type="ARBA" id="ARBA00022670"/>
    </source>
</evidence>
<dbReference type="Pfam" id="PF08246">
    <property type="entry name" value="Inhibitor_I29"/>
    <property type="match status" value="1"/>
</dbReference>
<dbReference type="PROSITE" id="PS00639">
    <property type="entry name" value="THIOL_PROTEASE_HIS"/>
    <property type="match status" value="1"/>
</dbReference>
<dbReference type="Gene3D" id="3.90.70.10">
    <property type="entry name" value="Cysteine proteinases"/>
    <property type="match status" value="1"/>
</dbReference>
<dbReference type="FunFam" id="3.90.70.10:FF:000138">
    <property type="entry name" value="Cruzipain"/>
    <property type="match status" value="1"/>
</dbReference>
<keyword evidence="2" id="KW-0645">Protease</keyword>
<dbReference type="InterPro" id="IPR039417">
    <property type="entry name" value="Peptidase_C1A_papain-like"/>
</dbReference>
<sequence length="443" mass="47148">MKTVIVAALLMVCNAMGAPTTEVLFGNFKAAHARNYASPDEERKRFEIFAGNMKKAAVLNRKNPMATFGPNEFADMTSEEFQTRHNAARHYAAAKARPPKNTKTFTAEEIKAAVGQQIDWRLKGAVTPVKNQGACGSCWSFSTTGNIEGQHAIATGQLVAVSEQELVSCDPIDDGCNGGLMDNAFGWLISAHKGQIATEANYPYVSGNGIVPACSSSPESKPVGATISAFQDIARTEEDMAAFVFKHGPLSIGVDASTWQSYAGGIMSYCPQDQIDHGVLIVGFDDTASTPYWIIKNSWTANWGEEGYIRVAKGSNQCGLTSHPSSSVVGNSPSPTPAPTTPGSGSLIQMYCFDDKCSNGCRKNTLPLHTCLPLNGGGSAIASCNPIQVILSIYQTIDCTGPSQPNAMSLNQCLLGNTGYFENICTSNTNTAMPKGLLLPRGF</sequence>
<dbReference type="InterPro" id="IPR038765">
    <property type="entry name" value="Papain-like_cys_pep_sf"/>
</dbReference>
<comment type="similarity">
    <text evidence="1">Belongs to the peptidase C1 family.</text>
</comment>
<evidence type="ECO:0000259" key="12">
    <source>
        <dbReference type="SMART" id="SM00848"/>
    </source>
</evidence>
<dbReference type="GO" id="GO:0004197">
    <property type="term" value="F:cysteine-type endopeptidase activity"/>
    <property type="evidence" value="ECO:0007669"/>
    <property type="project" value="InterPro"/>
</dbReference>
<evidence type="ECO:0000256" key="7">
    <source>
        <dbReference type="ARBA" id="ARBA00023157"/>
    </source>
</evidence>
<keyword evidence="6" id="KW-0865">Zymogen</keyword>
<evidence type="ECO:0000256" key="6">
    <source>
        <dbReference type="ARBA" id="ARBA00023145"/>
    </source>
</evidence>
<dbReference type="Gene3D" id="1.10.287.2250">
    <property type="match status" value="1"/>
</dbReference>
<feature type="domain" description="Peptidase C1A papain C-terminal" evidence="11">
    <location>
        <begin position="114"/>
        <end position="328"/>
    </location>
</feature>
<evidence type="ECO:0000256" key="8">
    <source>
        <dbReference type="ARBA" id="ARBA00023180"/>
    </source>
</evidence>
<dbReference type="InterPro" id="IPR000668">
    <property type="entry name" value="Peptidase_C1A_C"/>
</dbReference>
<dbReference type="PANTHER" id="PTHR12411">
    <property type="entry name" value="CYSTEINE PROTEASE FAMILY C1-RELATED"/>
    <property type="match status" value="1"/>
</dbReference>
<feature type="domain" description="Cathepsin propeptide inhibitor" evidence="12">
    <location>
        <begin position="25"/>
        <end position="81"/>
    </location>
</feature>
<evidence type="ECO:0000313" key="13">
    <source>
        <dbReference type="EMBL" id="AAU14993.2"/>
    </source>
</evidence>
<evidence type="ECO:0000256" key="5">
    <source>
        <dbReference type="ARBA" id="ARBA00022807"/>
    </source>
</evidence>
<dbReference type="SMART" id="SM00848">
    <property type="entry name" value="Inhibitor_I29"/>
    <property type="match status" value="1"/>
</dbReference>
<reference evidence="13" key="1">
    <citation type="journal article" date="2007" name="Parasitol. Res.">
        <title>A cathepsin L-like cysteine proteinase gene from the protozoan parasite, Cryptobia salmositica.</title>
        <authorList>
            <person name="Jesudhasan P.R."/>
            <person name="Tan C.W."/>
            <person name="Hontzeas N."/>
            <person name="Woo P.T."/>
        </authorList>
    </citation>
    <scope>NUCLEOTIDE SEQUENCE</scope>
</reference>
<feature type="region of interest" description="Disordered" evidence="9">
    <location>
        <begin position="322"/>
        <end position="342"/>
    </location>
</feature>
<keyword evidence="3 10" id="KW-0732">Signal</keyword>
<dbReference type="InterPro" id="IPR013128">
    <property type="entry name" value="Peptidase_C1A"/>
</dbReference>
<evidence type="ECO:0000256" key="9">
    <source>
        <dbReference type="SAM" id="MobiDB-lite"/>
    </source>
</evidence>
<dbReference type="Pfam" id="PF12131">
    <property type="entry name" value="DUF3586"/>
    <property type="match status" value="1"/>
</dbReference>
<protein>
    <submittedName>
        <fullName evidence="13">Cysteine proteinase</fullName>
    </submittedName>
</protein>
<dbReference type="Pfam" id="PF00112">
    <property type="entry name" value="Peptidase_C1"/>
    <property type="match status" value="1"/>
</dbReference>
<dbReference type="GO" id="GO:0006508">
    <property type="term" value="P:proteolysis"/>
    <property type="evidence" value="ECO:0007669"/>
    <property type="project" value="UniProtKB-KW"/>
</dbReference>
<organism evidence="13">
    <name type="scientific">Cryptobia salmositica</name>
    <dbReference type="NCBI Taxonomy" id="86678"/>
    <lineage>
        <taxon>Eukaryota</taxon>
        <taxon>Discoba</taxon>
        <taxon>Euglenozoa</taxon>
        <taxon>Kinetoplastea</taxon>
        <taxon>Metakinetoplastina</taxon>
        <taxon>Parabodonida</taxon>
        <taxon>Cryptobia</taxon>
    </lineage>
</organism>
<dbReference type="InterPro" id="IPR025661">
    <property type="entry name" value="Pept_asp_AS"/>
</dbReference>
<accession>Q64F55</accession>
<keyword evidence="5" id="KW-0788">Thiol protease</keyword>
<evidence type="ECO:0000256" key="4">
    <source>
        <dbReference type="ARBA" id="ARBA00022801"/>
    </source>
</evidence>
<dbReference type="InterPro" id="IPR025660">
    <property type="entry name" value="Pept_his_AS"/>
</dbReference>
<dbReference type="AlphaFoldDB" id="Q64F55"/>
<feature type="signal peptide" evidence="10">
    <location>
        <begin position="1"/>
        <end position="17"/>
    </location>
</feature>
<dbReference type="InterPro" id="IPR021981">
    <property type="entry name" value="DUF3586"/>
</dbReference>
<keyword evidence="8" id="KW-0325">Glycoprotein</keyword>